<dbReference type="PANTHER" id="PTHR30349">
    <property type="entry name" value="PHAGE INTEGRASE-RELATED"/>
    <property type="match status" value="1"/>
</dbReference>
<dbReference type="Pfam" id="PF00589">
    <property type="entry name" value="Phage_integrase"/>
    <property type="match status" value="1"/>
</dbReference>
<dbReference type="InterPro" id="IPR013762">
    <property type="entry name" value="Integrase-like_cat_sf"/>
</dbReference>
<keyword evidence="4" id="KW-0233">DNA recombination</keyword>
<dbReference type="CDD" id="cd00798">
    <property type="entry name" value="INT_XerDC_C"/>
    <property type="match status" value="1"/>
</dbReference>
<gene>
    <name evidence="9" type="ORF">COU30_02010</name>
</gene>
<feature type="region of interest" description="Disordered" evidence="6">
    <location>
        <begin position="225"/>
        <end position="246"/>
    </location>
</feature>
<dbReference type="SUPFAM" id="SSF56349">
    <property type="entry name" value="DNA breaking-rejoining enzymes"/>
    <property type="match status" value="1"/>
</dbReference>
<keyword evidence="2" id="KW-0229">DNA integration</keyword>
<feature type="domain" description="Core-binding (CB)" evidence="8">
    <location>
        <begin position="4"/>
        <end position="94"/>
    </location>
</feature>
<dbReference type="InterPro" id="IPR002104">
    <property type="entry name" value="Integrase_catalytic"/>
</dbReference>
<dbReference type="Gene3D" id="1.10.150.130">
    <property type="match status" value="1"/>
</dbReference>
<dbReference type="InterPro" id="IPR044068">
    <property type="entry name" value="CB"/>
</dbReference>
<evidence type="ECO:0000256" key="5">
    <source>
        <dbReference type="PROSITE-ProRule" id="PRU01248"/>
    </source>
</evidence>
<evidence type="ECO:0000256" key="4">
    <source>
        <dbReference type="ARBA" id="ARBA00023172"/>
    </source>
</evidence>
<evidence type="ECO:0000256" key="2">
    <source>
        <dbReference type="ARBA" id="ARBA00022908"/>
    </source>
</evidence>
<dbReference type="InterPro" id="IPR050090">
    <property type="entry name" value="Tyrosine_recombinase_XerCD"/>
</dbReference>
<evidence type="ECO:0000313" key="10">
    <source>
        <dbReference type="Proteomes" id="UP000228528"/>
    </source>
</evidence>
<evidence type="ECO:0000256" key="3">
    <source>
        <dbReference type="ARBA" id="ARBA00023125"/>
    </source>
</evidence>
<dbReference type="Proteomes" id="UP000228528">
    <property type="component" value="Unassembled WGS sequence"/>
</dbReference>
<dbReference type="GO" id="GO:0003677">
    <property type="term" value="F:DNA binding"/>
    <property type="evidence" value="ECO:0007669"/>
    <property type="project" value="UniProtKB-UniRule"/>
</dbReference>
<feature type="region of interest" description="Disordered" evidence="6">
    <location>
        <begin position="321"/>
        <end position="341"/>
    </location>
</feature>
<evidence type="ECO:0008006" key="11">
    <source>
        <dbReference type="Google" id="ProtNLM"/>
    </source>
</evidence>
<accession>A0A2M6P1D2</accession>
<evidence type="ECO:0000259" key="8">
    <source>
        <dbReference type="PROSITE" id="PS51900"/>
    </source>
</evidence>
<dbReference type="NCBIfam" id="NF040815">
    <property type="entry name" value="recomb_XerA_Arch"/>
    <property type="match status" value="1"/>
</dbReference>
<dbReference type="InterPro" id="IPR010998">
    <property type="entry name" value="Integrase_recombinase_N"/>
</dbReference>
<feature type="domain" description="Tyr recombinase" evidence="7">
    <location>
        <begin position="114"/>
        <end position="320"/>
    </location>
</feature>
<dbReference type="Pfam" id="PF02899">
    <property type="entry name" value="Phage_int_SAM_1"/>
    <property type="match status" value="1"/>
</dbReference>
<dbReference type="GO" id="GO:0006310">
    <property type="term" value="P:DNA recombination"/>
    <property type="evidence" value="ECO:0007669"/>
    <property type="project" value="UniProtKB-KW"/>
</dbReference>
<comment type="similarity">
    <text evidence="1">Belongs to the 'phage' integrase family.</text>
</comment>
<evidence type="ECO:0000256" key="6">
    <source>
        <dbReference type="SAM" id="MobiDB-lite"/>
    </source>
</evidence>
<dbReference type="EMBL" id="PFBW01000091">
    <property type="protein sequence ID" value="PIR77511.1"/>
    <property type="molecule type" value="Genomic_DNA"/>
</dbReference>
<dbReference type="InterPro" id="IPR004107">
    <property type="entry name" value="Integrase_SAM-like_N"/>
</dbReference>
<evidence type="ECO:0000256" key="1">
    <source>
        <dbReference type="ARBA" id="ARBA00008857"/>
    </source>
</evidence>
<evidence type="ECO:0000259" key="7">
    <source>
        <dbReference type="PROSITE" id="PS51898"/>
    </source>
</evidence>
<feature type="compositionally biased region" description="Basic and acidic residues" evidence="6">
    <location>
        <begin position="327"/>
        <end position="341"/>
    </location>
</feature>
<dbReference type="InterPro" id="IPR011010">
    <property type="entry name" value="DNA_brk_join_enz"/>
</dbReference>
<proteinExistence type="inferred from homology"/>
<organism evidence="9 10">
    <name type="scientific">Candidatus Magasanikbacteria bacterium CG10_big_fil_rev_8_21_14_0_10_38_6</name>
    <dbReference type="NCBI Taxonomy" id="1974647"/>
    <lineage>
        <taxon>Bacteria</taxon>
        <taxon>Candidatus Magasanikiibacteriota</taxon>
    </lineage>
</organism>
<protein>
    <recommendedName>
        <fullName evidence="11">Tyrosine recombinase XerC</fullName>
    </recommendedName>
</protein>
<dbReference type="GO" id="GO:0015074">
    <property type="term" value="P:DNA integration"/>
    <property type="evidence" value="ECO:0007669"/>
    <property type="project" value="UniProtKB-KW"/>
</dbReference>
<reference evidence="10" key="1">
    <citation type="submission" date="2017-09" db="EMBL/GenBank/DDBJ databases">
        <title>Depth-based differentiation of microbial function through sediment-hosted aquifers and enrichment of novel symbionts in the deep terrestrial subsurface.</title>
        <authorList>
            <person name="Probst A.J."/>
            <person name="Ladd B."/>
            <person name="Jarett J.K."/>
            <person name="Geller-Mcgrath D.E."/>
            <person name="Sieber C.M.K."/>
            <person name="Emerson J.B."/>
            <person name="Anantharaman K."/>
            <person name="Thomas B.C."/>
            <person name="Malmstrom R."/>
            <person name="Stieglmeier M."/>
            <person name="Klingl A."/>
            <person name="Woyke T."/>
            <person name="Ryan C.M."/>
            <person name="Banfield J.F."/>
        </authorList>
    </citation>
    <scope>NUCLEOTIDE SEQUENCE [LARGE SCALE GENOMIC DNA]</scope>
</reference>
<comment type="caution">
    <text evidence="9">The sequence shown here is derived from an EMBL/GenBank/DDBJ whole genome shotgun (WGS) entry which is preliminary data.</text>
</comment>
<dbReference type="AlphaFoldDB" id="A0A2M6P1D2"/>
<evidence type="ECO:0000313" key="9">
    <source>
        <dbReference type="EMBL" id="PIR77511.1"/>
    </source>
</evidence>
<dbReference type="PROSITE" id="PS51900">
    <property type="entry name" value="CB"/>
    <property type="match status" value="1"/>
</dbReference>
<dbReference type="Gene3D" id="1.10.443.10">
    <property type="entry name" value="Intergrase catalytic core"/>
    <property type="match status" value="1"/>
</dbReference>
<keyword evidence="3 5" id="KW-0238">DNA-binding</keyword>
<dbReference type="PANTHER" id="PTHR30349:SF41">
    <property type="entry name" value="INTEGRASE_RECOMBINASE PROTEIN MJ0367-RELATED"/>
    <property type="match status" value="1"/>
</dbReference>
<dbReference type="PROSITE" id="PS51898">
    <property type="entry name" value="TYR_RECOMBINASE"/>
    <property type="match status" value="1"/>
</dbReference>
<name>A0A2M6P1D2_9BACT</name>
<sequence>MSSTSLNTYIKEFLEYLEIEKNRSQKTIQNYHFYLSRFTELFGKQKKPNQLTADDVRKFRLWLNRLIDVHGDPLKKNTQNYHLIALRSFLKYLARRDILTLAAEKIELMKMPDRHIDHLEPSDVEKLLKAPLNKHNHTNSAASPFIKQRDKAILELLFCSGLRVSELTKLKKEDVNLKKDEFTIQGKGGKSRIIFLSEQAKFWIKQYLDIRKDMNPYLFVSHDKRQGSQKQVKMTTEGKPQTEDEPLTPRSVQRMVNKYAKISGITKPVTPHTLRHSYATDLLQNGADIRSVQAMLGHSSITTTQIYTHITDKGLQKVHKKFHRKKEVTEPKSIDKKNKNT</sequence>